<sequence>MSTPAAIDINKIMKLLPHRYPFLLVDRVLEYSPKGSITAIKNVTINEPFFQGHFPDFPVMPGVLIIEALAQTAALLTFTEAKQEDAIYYFAGIDAARFKKPVVPGDQLVMVATYQREKAGIYKFHVKATVDGELAAEADITCAVRTKGA</sequence>
<keyword evidence="5 9" id="KW-0441">Lipid A biosynthesis</keyword>
<dbReference type="PANTHER" id="PTHR30272">
    <property type="entry name" value="3-HYDROXYACYL-[ACYL-CARRIER-PROTEIN] DEHYDRATASE"/>
    <property type="match status" value="1"/>
</dbReference>
<evidence type="ECO:0000313" key="11">
    <source>
        <dbReference type="Proteomes" id="UP000218069"/>
    </source>
</evidence>
<keyword evidence="3 9" id="KW-0963">Cytoplasm</keyword>
<dbReference type="SUPFAM" id="SSF54637">
    <property type="entry name" value="Thioesterase/thiol ester dehydrase-isomerase"/>
    <property type="match status" value="1"/>
</dbReference>
<dbReference type="OrthoDB" id="9772788at2"/>
<evidence type="ECO:0000256" key="3">
    <source>
        <dbReference type="ARBA" id="ARBA00022490"/>
    </source>
</evidence>
<dbReference type="RefSeq" id="WP_096672354.1">
    <property type="nucleotide sequence ID" value="NZ_OANS01000001.1"/>
</dbReference>
<dbReference type="InterPro" id="IPR010084">
    <property type="entry name" value="FabZ"/>
</dbReference>
<dbReference type="FunFam" id="3.10.129.10:FF:000001">
    <property type="entry name" value="3-hydroxyacyl-[acyl-carrier-protein] dehydratase FabZ"/>
    <property type="match status" value="1"/>
</dbReference>
<keyword evidence="6 9" id="KW-0443">Lipid metabolism</keyword>
<keyword evidence="7 9" id="KW-0456">Lyase</keyword>
<feature type="active site" evidence="9">
    <location>
        <position position="53"/>
    </location>
</feature>
<dbReference type="CDD" id="cd01288">
    <property type="entry name" value="FabZ"/>
    <property type="match status" value="1"/>
</dbReference>
<evidence type="ECO:0000256" key="4">
    <source>
        <dbReference type="ARBA" id="ARBA00022516"/>
    </source>
</evidence>
<comment type="catalytic activity">
    <reaction evidence="9">
        <text>a (3R)-hydroxyacyl-[ACP] = a (2E)-enoyl-[ACP] + H2O</text>
        <dbReference type="Rhea" id="RHEA:13097"/>
        <dbReference type="Rhea" id="RHEA-COMP:9925"/>
        <dbReference type="Rhea" id="RHEA-COMP:9945"/>
        <dbReference type="ChEBI" id="CHEBI:15377"/>
        <dbReference type="ChEBI" id="CHEBI:78784"/>
        <dbReference type="ChEBI" id="CHEBI:78827"/>
        <dbReference type="EC" id="4.2.1.59"/>
    </reaction>
</comment>
<dbReference type="GO" id="GO:0009245">
    <property type="term" value="P:lipid A biosynthetic process"/>
    <property type="evidence" value="ECO:0007669"/>
    <property type="project" value="UniProtKB-UniRule"/>
</dbReference>
<evidence type="ECO:0000256" key="2">
    <source>
        <dbReference type="ARBA" id="ARBA00009174"/>
    </source>
</evidence>
<dbReference type="HAMAP" id="MF_00406">
    <property type="entry name" value="FabZ"/>
    <property type="match status" value="1"/>
</dbReference>
<dbReference type="Gene3D" id="3.10.129.10">
    <property type="entry name" value="Hotdog Thioesterase"/>
    <property type="match status" value="1"/>
</dbReference>
<proteinExistence type="inferred from homology"/>
<evidence type="ECO:0000256" key="9">
    <source>
        <dbReference type="HAMAP-Rule" id="MF_00406"/>
    </source>
</evidence>
<evidence type="ECO:0000256" key="8">
    <source>
        <dbReference type="ARBA" id="ARBA00025049"/>
    </source>
</evidence>
<gene>
    <name evidence="9" type="primary">fabZ</name>
    <name evidence="10" type="ORF">SAMN06295945_0623</name>
</gene>
<dbReference type="GO" id="GO:0006633">
    <property type="term" value="P:fatty acid biosynthetic process"/>
    <property type="evidence" value="ECO:0007669"/>
    <property type="project" value="UniProtKB-UniRule"/>
</dbReference>
<comment type="similarity">
    <text evidence="2 9">Belongs to the thioester dehydratase family. FabZ subfamily.</text>
</comment>
<dbReference type="GO" id="GO:0005737">
    <property type="term" value="C:cytoplasm"/>
    <property type="evidence" value="ECO:0007669"/>
    <property type="project" value="UniProtKB-SubCell"/>
</dbReference>
<dbReference type="InterPro" id="IPR029069">
    <property type="entry name" value="HotDog_dom_sf"/>
</dbReference>
<keyword evidence="4 9" id="KW-0444">Lipid biosynthesis</keyword>
<evidence type="ECO:0000313" key="10">
    <source>
        <dbReference type="EMBL" id="SNX28297.1"/>
    </source>
</evidence>
<dbReference type="GO" id="GO:0019171">
    <property type="term" value="F:(3R)-hydroxyacyl-[acyl-carrier-protein] dehydratase activity"/>
    <property type="evidence" value="ECO:0007669"/>
    <property type="project" value="UniProtKB-EC"/>
</dbReference>
<dbReference type="NCBIfam" id="NF000582">
    <property type="entry name" value="PRK00006.1"/>
    <property type="match status" value="1"/>
</dbReference>
<protein>
    <recommendedName>
        <fullName evidence="9">3-hydroxyacyl-[acyl-carrier-protein] dehydratase FabZ</fullName>
        <ecNumber evidence="9">4.2.1.59</ecNumber>
    </recommendedName>
    <alternativeName>
        <fullName evidence="9">(3R)-hydroxymyristoyl-[acyl-carrier-protein] dehydratase</fullName>
        <shortName evidence="9">(3R)-hydroxymyristoyl-ACP dehydrase</shortName>
    </alternativeName>
    <alternativeName>
        <fullName evidence="9">Beta-hydroxyacyl-ACP dehydratase</fullName>
    </alternativeName>
</protein>
<dbReference type="PANTHER" id="PTHR30272:SF1">
    <property type="entry name" value="3-HYDROXYACYL-[ACYL-CARRIER-PROTEIN] DEHYDRATASE"/>
    <property type="match status" value="1"/>
</dbReference>
<accession>A0A240DZA3</accession>
<name>A0A240DZA3_9BURK</name>
<dbReference type="AlphaFoldDB" id="A0A240DZA3"/>
<comment type="subcellular location">
    <subcellularLocation>
        <location evidence="1 9">Cytoplasm</location>
    </subcellularLocation>
</comment>
<comment type="function">
    <text evidence="8 9">Involved in unsaturated fatty acids biosynthesis. Catalyzes the dehydration of short chain beta-hydroxyacyl-ACPs and long chain saturated and unsaturated beta-hydroxyacyl-ACPs.</text>
</comment>
<evidence type="ECO:0000256" key="5">
    <source>
        <dbReference type="ARBA" id="ARBA00022556"/>
    </source>
</evidence>
<dbReference type="Pfam" id="PF07977">
    <property type="entry name" value="FabA"/>
    <property type="match status" value="1"/>
</dbReference>
<reference evidence="11" key="1">
    <citation type="submission" date="2017-08" db="EMBL/GenBank/DDBJ databases">
        <authorList>
            <person name="Varghese N."/>
            <person name="Submissions S."/>
        </authorList>
    </citation>
    <scope>NUCLEOTIDE SEQUENCE [LARGE SCALE GENOMIC DNA]</scope>
    <source>
        <strain evidence="11">AP-Melu-1000-B4</strain>
    </source>
</reference>
<dbReference type="InterPro" id="IPR013114">
    <property type="entry name" value="FabA_FabZ"/>
</dbReference>
<dbReference type="EMBL" id="OANS01000001">
    <property type="protein sequence ID" value="SNX28297.1"/>
    <property type="molecule type" value="Genomic_DNA"/>
</dbReference>
<evidence type="ECO:0000256" key="7">
    <source>
        <dbReference type="ARBA" id="ARBA00023239"/>
    </source>
</evidence>
<dbReference type="GO" id="GO:0016020">
    <property type="term" value="C:membrane"/>
    <property type="evidence" value="ECO:0007669"/>
    <property type="project" value="GOC"/>
</dbReference>
<dbReference type="NCBIfam" id="TIGR01750">
    <property type="entry name" value="fabZ"/>
    <property type="match status" value="1"/>
</dbReference>
<dbReference type="Proteomes" id="UP000218069">
    <property type="component" value="Unassembled WGS sequence"/>
</dbReference>
<evidence type="ECO:0000256" key="6">
    <source>
        <dbReference type="ARBA" id="ARBA00023098"/>
    </source>
</evidence>
<keyword evidence="11" id="KW-1185">Reference proteome</keyword>
<evidence type="ECO:0000256" key="1">
    <source>
        <dbReference type="ARBA" id="ARBA00004496"/>
    </source>
</evidence>
<organism evidence="10 11">
    <name type="scientific">Polynucleobacter meluiroseus</name>
    <dbReference type="NCBI Taxonomy" id="1938814"/>
    <lineage>
        <taxon>Bacteria</taxon>
        <taxon>Pseudomonadati</taxon>
        <taxon>Pseudomonadota</taxon>
        <taxon>Betaproteobacteria</taxon>
        <taxon>Burkholderiales</taxon>
        <taxon>Burkholderiaceae</taxon>
        <taxon>Polynucleobacter</taxon>
    </lineage>
</organism>
<dbReference type="EC" id="4.2.1.59" evidence="9"/>